<evidence type="ECO:0000313" key="1">
    <source>
        <dbReference type="Ensembl" id="ENSPMGP00000027258.1"/>
    </source>
</evidence>
<dbReference type="AlphaFoldDB" id="A0A3B4BCJ7"/>
<dbReference type="SUPFAM" id="SSF50129">
    <property type="entry name" value="GroES-like"/>
    <property type="match status" value="1"/>
</dbReference>
<keyword evidence="2" id="KW-1185">Reference proteome</keyword>
<dbReference type="STRING" id="409849.ENSPMGP00000027258"/>
<dbReference type="Ensembl" id="ENSPMGT00000029042.1">
    <property type="protein sequence ID" value="ENSPMGP00000027258.1"/>
    <property type="gene ID" value="ENSPMGG00000022007.1"/>
</dbReference>
<reference evidence="1" key="1">
    <citation type="submission" date="2025-08" db="UniProtKB">
        <authorList>
            <consortium name="Ensembl"/>
        </authorList>
    </citation>
    <scope>IDENTIFICATION</scope>
</reference>
<dbReference type="InterPro" id="IPR011032">
    <property type="entry name" value="GroES-like_sf"/>
</dbReference>
<proteinExistence type="predicted"/>
<name>A0A3B4BCJ7_9GOBI</name>
<dbReference type="Proteomes" id="UP000261520">
    <property type="component" value="Unplaced"/>
</dbReference>
<evidence type="ECO:0000313" key="2">
    <source>
        <dbReference type="Proteomes" id="UP000261520"/>
    </source>
</evidence>
<dbReference type="Gene3D" id="3.90.180.10">
    <property type="entry name" value="Medium-chain alcohol dehydrogenases, catalytic domain"/>
    <property type="match status" value="1"/>
</dbReference>
<reference evidence="1" key="2">
    <citation type="submission" date="2025-09" db="UniProtKB">
        <authorList>
            <consortium name="Ensembl"/>
        </authorList>
    </citation>
    <scope>IDENTIFICATION</scope>
</reference>
<sequence>FTTTTVAWEPGTALTIEDVEVDPPQAHEVRIKVCAFTVIQTSAYGNKNYF</sequence>
<accession>A0A3B4BCJ7</accession>
<organism evidence="1 2">
    <name type="scientific">Periophthalmus magnuspinnatus</name>
    <dbReference type="NCBI Taxonomy" id="409849"/>
    <lineage>
        <taxon>Eukaryota</taxon>
        <taxon>Metazoa</taxon>
        <taxon>Chordata</taxon>
        <taxon>Craniata</taxon>
        <taxon>Vertebrata</taxon>
        <taxon>Euteleostomi</taxon>
        <taxon>Actinopterygii</taxon>
        <taxon>Neopterygii</taxon>
        <taxon>Teleostei</taxon>
        <taxon>Neoteleostei</taxon>
        <taxon>Acanthomorphata</taxon>
        <taxon>Gobiaria</taxon>
        <taxon>Gobiiformes</taxon>
        <taxon>Gobioidei</taxon>
        <taxon>Gobiidae</taxon>
        <taxon>Oxudercinae</taxon>
        <taxon>Periophthalmus</taxon>
    </lineage>
</organism>
<protein>
    <submittedName>
        <fullName evidence="1">Uncharacterized protein</fullName>
    </submittedName>
</protein>